<reference evidence="1" key="2">
    <citation type="journal article" date="2015" name="Data Brief">
        <title>Shoot transcriptome of the giant reed, Arundo donax.</title>
        <authorList>
            <person name="Barrero R.A."/>
            <person name="Guerrero F.D."/>
            <person name="Moolhuijzen P."/>
            <person name="Goolsby J.A."/>
            <person name="Tidwell J."/>
            <person name="Bellgard S.E."/>
            <person name="Bellgard M.I."/>
        </authorList>
    </citation>
    <scope>NUCLEOTIDE SEQUENCE</scope>
    <source>
        <tissue evidence="1">Shoot tissue taken approximately 20 cm above the soil surface</tissue>
    </source>
</reference>
<dbReference type="EMBL" id="GBRH01182378">
    <property type="protein sequence ID" value="JAE15518.1"/>
    <property type="molecule type" value="Transcribed_RNA"/>
</dbReference>
<proteinExistence type="predicted"/>
<dbReference type="AlphaFoldDB" id="A0A0A9G4G6"/>
<organism evidence="1">
    <name type="scientific">Arundo donax</name>
    <name type="common">Giant reed</name>
    <name type="synonym">Donax arundinaceus</name>
    <dbReference type="NCBI Taxonomy" id="35708"/>
    <lineage>
        <taxon>Eukaryota</taxon>
        <taxon>Viridiplantae</taxon>
        <taxon>Streptophyta</taxon>
        <taxon>Embryophyta</taxon>
        <taxon>Tracheophyta</taxon>
        <taxon>Spermatophyta</taxon>
        <taxon>Magnoliopsida</taxon>
        <taxon>Liliopsida</taxon>
        <taxon>Poales</taxon>
        <taxon>Poaceae</taxon>
        <taxon>PACMAD clade</taxon>
        <taxon>Arundinoideae</taxon>
        <taxon>Arundineae</taxon>
        <taxon>Arundo</taxon>
    </lineage>
</organism>
<accession>A0A0A9G4G6</accession>
<evidence type="ECO:0000313" key="1">
    <source>
        <dbReference type="EMBL" id="JAE15518.1"/>
    </source>
</evidence>
<sequence length="33" mass="4067">MMPSGYIMSPLICWQDWQRMNQSWFQCTRKLTV</sequence>
<name>A0A0A9G4G6_ARUDO</name>
<reference evidence="1" key="1">
    <citation type="submission" date="2014-09" db="EMBL/GenBank/DDBJ databases">
        <authorList>
            <person name="Magalhaes I.L.F."/>
            <person name="Oliveira U."/>
            <person name="Santos F.R."/>
            <person name="Vidigal T.H.D.A."/>
            <person name="Brescovit A.D."/>
            <person name="Santos A.J."/>
        </authorList>
    </citation>
    <scope>NUCLEOTIDE SEQUENCE</scope>
    <source>
        <tissue evidence="1">Shoot tissue taken approximately 20 cm above the soil surface</tissue>
    </source>
</reference>
<protein>
    <submittedName>
        <fullName evidence="1">Uncharacterized protein</fullName>
    </submittedName>
</protein>